<dbReference type="PANTHER" id="PTHR43982:SF1">
    <property type="entry name" value="UBIQUITIN CARBOXYL-TERMINAL HYDROLASE 14"/>
    <property type="match status" value="1"/>
</dbReference>
<proteinExistence type="evidence at transcript level"/>
<feature type="compositionally biased region" description="Basic and acidic residues" evidence="8">
    <location>
        <begin position="381"/>
        <end position="404"/>
    </location>
</feature>
<dbReference type="AlphaFoldDB" id="A0A481SYQ8"/>
<sequence length="513" mass="58324">MPQYTVKVKWGKEMFPNVEVNTDEEPMLFKAQLFALTGVQPERQKVMMKGVTLKDDDWGNISLRDGATLLMMGSKEEDVPREPIEKPVFLEDMNEAELSSALDLPVGLTNLGNTCYLNATVQCLKTVPELREALRKYSGGLTTPGGSLEFVASQSITAALRDLYEGMDKGSSLPPVVLVQMMHFAFPRFAEKSKMGGFQQQDANECWTEIVRMLQQKLPAKENPAITSDTASYKPRSLIEQYFSGLFETELKCTESEDELPTKGKEEFLQLSCFISQDVKHMHSGLKSKMQEQITKMSPTLGRDAVYTKTSKISRLPAYLTIQFVRFYFKEKEAINAKILKDVKFTLNFDAFDLCTKELQAKLTPMRERFQKLEEAQLEESRNVKDKKLKKDKEKEEEKKETKQEPFWFPDDLGSNNSGYYELQAVLTHQGRTSSSGHYVAWVRQKADTWLKCDDENVSIVTSEEVLKLSGGGDWHCAYVLLYGPRILELPLKETETPMITEESADTTTSVRD</sequence>
<protein>
    <recommendedName>
        <fullName evidence="7">Ubiquitin carboxyl-terminal hydrolase</fullName>
        <ecNumber evidence="7">3.4.19.12</ecNumber>
    </recommendedName>
</protein>
<dbReference type="InterPro" id="IPR038765">
    <property type="entry name" value="Papain-like_cys_pep_sf"/>
</dbReference>
<feature type="domain" description="Ubiquitin-like" evidence="9">
    <location>
        <begin position="4"/>
        <end position="78"/>
    </location>
</feature>
<dbReference type="InterPro" id="IPR000626">
    <property type="entry name" value="Ubiquitin-like_dom"/>
</dbReference>
<dbReference type="FunFam" id="3.10.20.90:FF:000119">
    <property type="entry name" value="Ubiquitin carboxyl-terminal hydrolase 14"/>
    <property type="match status" value="1"/>
</dbReference>
<keyword evidence="5 7" id="KW-0378">Hydrolase</keyword>
<keyword evidence="6 7" id="KW-0788">Thiol protease</keyword>
<evidence type="ECO:0000256" key="3">
    <source>
        <dbReference type="ARBA" id="ARBA00022670"/>
    </source>
</evidence>
<evidence type="ECO:0000256" key="8">
    <source>
        <dbReference type="SAM" id="MobiDB-lite"/>
    </source>
</evidence>
<dbReference type="EMBL" id="MH799578">
    <property type="protein sequence ID" value="QBH73737.1"/>
    <property type="molecule type" value="mRNA"/>
</dbReference>
<evidence type="ECO:0000259" key="10">
    <source>
        <dbReference type="PROSITE" id="PS50235"/>
    </source>
</evidence>
<dbReference type="PROSITE" id="PS00299">
    <property type="entry name" value="UBIQUITIN_1"/>
    <property type="match status" value="1"/>
</dbReference>
<dbReference type="PANTHER" id="PTHR43982">
    <property type="entry name" value="UBIQUITIN CARBOXYL-TERMINAL HYDROLASE"/>
    <property type="match status" value="1"/>
</dbReference>
<dbReference type="InterPro" id="IPR044635">
    <property type="entry name" value="UBP14-like"/>
</dbReference>
<evidence type="ECO:0000256" key="1">
    <source>
        <dbReference type="ARBA" id="ARBA00000707"/>
    </source>
</evidence>
<dbReference type="SUPFAM" id="SSF54236">
    <property type="entry name" value="Ubiquitin-like"/>
    <property type="match status" value="1"/>
</dbReference>
<dbReference type="CDD" id="cd16104">
    <property type="entry name" value="Ubl_USP14_like"/>
    <property type="match status" value="1"/>
</dbReference>
<keyword evidence="3 7" id="KW-0645">Protease</keyword>
<dbReference type="Gene3D" id="3.10.20.90">
    <property type="entry name" value="Phosphatidylinositol 3-kinase Catalytic Subunit, Chain A, domain 1"/>
    <property type="match status" value="1"/>
</dbReference>
<dbReference type="GO" id="GO:0004843">
    <property type="term" value="F:cysteine-type deubiquitinase activity"/>
    <property type="evidence" value="ECO:0007669"/>
    <property type="project" value="UniProtKB-UniRule"/>
</dbReference>
<evidence type="ECO:0000259" key="9">
    <source>
        <dbReference type="PROSITE" id="PS50053"/>
    </source>
</evidence>
<keyword evidence="4 7" id="KW-0833">Ubl conjugation pathway</keyword>
<dbReference type="GO" id="GO:0043161">
    <property type="term" value="P:proteasome-mediated ubiquitin-dependent protein catabolic process"/>
    <property type="evidence" value="ECO:0007669"/>
    <property type="project" value="InterPro"/>
</dbReference>
<dbReference type="InterPro" id="IPR001394">
    <property type="entry name" value="Peptidase_C19_UCH"/>
</dbReference>
<dbReference type="PROSITE" id="PS00972">
    <property type="entry name" value="USP_1"/>
    <property type="match status" value="1"/>
</dbReference>
<evidence type="ECO:0000256" key="7">
    <source>
        <dbReference type="RuleBase" id="RU366025"/>
    </source>
</evidence>
<evidence type="ECO:0000256" key="2">
    <source>
        <dbReference type="ARBA" id="ARBA00008739"/>
    </source>
</evidence>
<dbReference type="InterPro" id="IPR019954">
    <property type="entry name" value="Ubiquitin_CS"/>
</dbReference>
<dbReference type="InterPro" id="IPR028889">
    <property type="entry name" value="USP"/>
</dbReference>
<dbReference type="PROSITE" id="PS00973">
    <property type="entry name" value="USP_2"/>
    <property type="match status" value="1"/>
</dbReference>
<organism evidence="11">
    <name type="scientific">Encarsia formosa</name>
    <name type="common">Whitefly parasite</name>
    <dbReference type="NCBI Taxonomy" id="32400"/>
    <lineage>
        <taxon>Eukaryota</taxon>
        <taxon>Metazoa</taxon>
        <taxon>Ecdysozoa</taxon>
        <taxon>Arthropoda</taxon>
        <taxon>Hexapoda</taxon>
        <taxon>Insecta</taxon>
        <taxon>Pterygota</taxon>
        <taxon>Neoptera</taxon>
        <taxon>Endopterygota</taxon>
        <taxon>Hymenoptera</taxon>
        <taxon>Apocrita</taxon>
        <taxon>Proctotrupomorpha</taxon>
        <taxon>Chalcidoidea</taxon>
        <taxon>Aphelinidae</taxon>
        <taxon>Coccophaginae</taxon>
        <taxon>Encarsia</taxon>
    </lineage>
</organism>
<dbReference type="SMART" id="SM00213">
    <property type="entry name" value="UBQ"/>
    <property type="match status" value="1"/>
</dbReference>
<dbReference type="PROSITE" id="PS50235">
    <property type="entry name" value="USP_3"/>
    <property type="match status" value="1"/>
</dbReference>
<dbReference type="GO" id="GO:0070628">
    <property type="term" value="F:proteasome binding"/>
    <property type="evidence" value="ECO:0007669"/>
    <property type="project" value="TreeGrafter"/>
</dbReference>
<dbReference type="InterPro" id="IPR029071">
    <property type="entry name" value="Ubiquitin-like_domsf"/>
</dbReference>
<dbReference type="CDD" id="cd02657">
    <property type="entry name" value="Peptidase_C19A"/>
    <property type="match status" value="1"/>
</dbReference>
<evidence type="ECO:0000256" key="5">
    <source>
        <dbReference type="ARBA" id="ARBA00022801"/>
    </source>
</evidence>
<evidence type="ECO:0000313" key="11">
    <source>
        <dbReference type="EMBL" id="QBH73737.1"/>
    </source>
</evidence>
<dbReference type="FunFam" id="3.90.70.10:FF:000032">
    <property type="entry name" value="Ubiquitin carboxyl-terminal hydrolase 14"/>
    <property type="match status" value="1"/>
</dbReference>
<name>A0A481SYQ8_ENCFO</name>
<dbReference type="Pfam" id="PF00443">
    <property type="entry name" value="UCH"/>
    <property type="match status" value="1"/>
</dbReference>
<dbReference type="GO" id="GO:0061136">
    <property type="term" value="P:regulation of proteasomal protein catabolic process"/>
    <property type="evidence" value="ECO:0007669"/>
    <property type="project" value="TreeGrafter"/>
</dbReference>
<comment type="catalytic activity">
    <reaction evidence="1 7">
        <text>Thiol-dependent hydrolysis of ester, thioester, amide, peptide and isopeptide bonds formed by the C-terminal Gly of ubiquitin (a 76-residue protein attached to proteins as an intracellular targeting signal).</text>
        <dbReference type="EC" id="3.4.19.12"/>
    </reaction>
</comment>
<comment type="similarity">
    <text evidence="2">Belongs to the peptidase C19 family. USP14/UBP6 subfamily.</text>
</comment>
<reference evidence="11" key="1">
    <citation type="journal article" date="2019" name="Sci. Rep.">
        <title>No signal of deleterious mutation accumulation in conserved gene sequences of extant asexual hexapods.</title>
        <authorList>
            <person name="Brandt A."/>
            <person name="Bast J."/>
            <person name="Scheu S."/>
            <person name="Meusemann K."/>
            <person name="Donath A."/>
            <person name="Schuette K."/>
            <person name="Machida R."/>
            <person name="Kraaijeveld K."/>
        </authorList>
    </citation>
    <scope>NUCLEOTIDE SEQUENCE</scope>
    <source>
        <strain evidence="11">OG1874</strain>
    </source>
</reference>
<evidence type="ECO:0000256" key="6">
    <source>
        <dbReference type="ARBA" id="ARBA00022807"/>
    </source>
</evidence>
<feature type="domain" description="USP" evidence="10">
    <location>
        <begin position="106"/>
        <end position="486"/>
    </location>
</feature>
<evidence type="ECO:0000256" key="4">
    <source>
        <dbReference type="ARBA" id="ARBA00022786"/>
    </source>
</evidence>
<dbReference type="PROSITE" id="PS50053">
    <property type="entry name" value="UBIQUITIN_2"/>
    <property type="match status" value="1"/>
</dbReference>
<dbReference type="SUPFAM" id="SSF54001">
    <property type="entry name" value="Cysteine proteinases"/>
    <property type="match status" value="1"/>
</dbReference>
<dbReference type="InterPro" id="IPR018200">
    <property type="entry name" value="USP_CS"/>
</dbReference>
<dbReference type="EC" id="3.4.19.12" evidence="7"/>
<dbReference type="GO" id="GO:0016579">
    <property type="term" value="P:protein deubiquitination"/>
    <property type="evidence" value="ECO:0007669"/>
    <property type="project" value="InterPro"/>
</dbReference>
<dbReference type="Gene3D" id="3.90.70.10">
    <property type="entry name" value="Cysteine proteinases"/>
    <property type="match status" value="1"/>
</dbReference>
<accession>A0A481SYQ8</accession>
<feature type="region of interest" description="Disordered" evidence="8">
    <location>
        <begin position="381"/>
        <end position="411"/>
    </location>
</feature>